<evidence type="ECO:0000313" key="4">
    <source>
        <dbReference type="Proteomes" id="UP000887578"/>
    </source>
</evidence>
<dbReference type="Pfam" id="PF16113">
    <property type="entry name" value="ECH_2"/>
    <property type="match status" value="1"/>
</dbReference>
<dbReference type="Proteomes" id="UP000887578">
    <property type="component" value="Unplaced"/>
</dbReference>
<dbReference type="EC" id="3.1.2.4" evidence="2"/>
<accession>A0A914P4S7</accession>
<feature type="domain" description="Enoyl-CoA hydratase/isomerase" evidence="3">
    <location>
        <begin position="18"/>
        <end position="69"/>
    </location>
</feature>
<comment type="catalytic activity">
    <reaction evidence="1">
        <text>3-hydroxy-2-methylpropanoyl-CoA + H2O = 3-hydroxy-2-methylpropanoate + CoA + H(+)</text>
        <dbReference type="Rhea" id="RHEA:20888"/>
        <dbReference type="ChEBI" id="CHEBI:11805"/>
        <dbReference type="ChEBI" id="CHEBI:15377"/>
        <dbReference type="ChEBI" id="CHEBI:15378"/>
        <dbReference type="ChEBI" id="CHEBI:57287"/>
        <dbReference type="ChEBI" id="CHEBI:57340"/>
        <dbReference type="EC" id="3.1.2.4"/>
    </reaction>
</comment>
<name>A0A914P4S7_9BILA</name>
<dbReference type="InterPro" id="IPR045004">
    <property type="entry name" value="ECH_dom"/>
</dbReference>
<evidence type="ECO:0000313" key="5">
    <source>
        <dbReference type="WBParaSite" id="PDA_v2.g10060.t1"/>
    </source>
</evidence>
<dbReference type="Gene3D" id="3.30.300.220">
    <property type="match status" value="1"/>
</dbReference>
<sequence>MSSLAELQVLFDCENAARIITLNRPKALTALNLSMVRQIYPKMKEWMIDENAAVIQSAKSALECGNIDVALKEIDKAVGNQIVEYSYQRRKNFDILAFFYFITGNVEKLQRKLKVVERLSRKLFHCTLSCVKRCRTNFISIFNCCNIWPDQAEKLRTQLEEANLSIPEVDPNVRLLDPPPRAMTENWPLFTVTKGPFDVSLIALGTA</sequence>
<dbReference type="WBParaSite" id="PDA_v2.g10060.t1">
    <property type="protein sequence ID" value="PDA_v2.g10060.t1"/>
    <property type="gene ID" value="PDA_v2.g10060"/>
</dbReference>
<protein>
    <recommendedName>
        <fullName evidence="2">3-hydroxyisobutyryl-CoA hydrolase</fullName>
        <ecNumber evidence="2">3.1.2.4</ecNumber>
    </recommendedName>
</protein>
<reference evidence="5" key="1">
    <citation type="submission" date="2022-11" db="UniProtKB">
        <authorList>
            <consortium name="WormBaseParasite"/>
        </authorList>
    </citation>
    <scope>IDENTIFICATION</scope>
</reference>
<dbReference type="SUPFAM" id="SSF52096">
    <property type="entry name" value="ClpP/crotonase"/>
    <property type="match status" value="1"/>
</dbReference>
<proteinExistence type="predicted"/>
<evidence type="ECO:0000256" key="1">
    <source>
        <dbReference type="ARBA" id="ARBA00001709"/>
    </source>
</evidence>
<keyword evidence="4" id="KW-1185">Reference proteome</keyword>
<organism evidence="4 5">
    <name type="scientific">Panagrolaimus davidi</name>
    <dbReference type="NCBI Taxonomy" id="227884"/>
    <lineage>
        <taxon>Eukaryota</taxon>
        <taxon>Metazoa</taxon>
        <taxon>Ecdysozoa</taxon>
        <taxon>Nematoda</taxon>
        <taxon>Chromadorea</taxon>
        <taxon>Rhabditida</taxon>
        <taxon>Tylenchina</taxon>
        <taxon>Panagrolaimomorpha</taxon>
        <taxon>Panagrolaimoidea</taxon>
        <taxon>Panagrolaimidae</taxon>
        <taxon>Panagrolaimus</taxon>
    </lineage>
</organism>
<dbReference type="GO" id="GO:0003860">
    <property type="term" value="F:3-hydroxyisobutyryl-CoA hydrolase activity"/>
    <property type="evidence" value="ECO:0007669"/>
    <property type="project" value="UniProtKB-EC"/>
</dbReference>
<evidence type="ECO:0000259" key="3">
    <source>
        <dbReference type="Pfam" id="PF16113"/>
    </source>
</evidence>
<evidence type="ECO:0000256" key="2">
    <source>
        <dbReference type="ARBA" id="ARBA00011915"/>
    </source>
</evidence>
<dbReference type="AlphaFoldDB" id="A0A914P4S7"/>
<dbReference type="Gene3D" id="1.25.40.470">
    <property type="match status" value="1"/>
</dbReference>
<dbReference type="InterPro" id="IPR029045">
    <property type="entry name" value="ClpP/crotonase-like_dom_sf"/>
</dbReference>